<accession>A0AB38UX26</accession>
<evidence type="ECO:0000313" key="2">
    <source>
        <dbReference type="Proteomes" id="UP000279331"/>
    </source>
</evidence>
<reference evidence="1 2" key="1">
    <citation type="submission" date="2018-09" db="EMBL/GenBank/DDBJ databases">
        <authorList>
            <person name="Tagini F."/>
        </authorList>
    </citation>
    <scope>NUCLEOTIDE SEQUENCE [LARGE SCALE GENOMIC DNA]</scope>
    <source>
        <strain evidence="1 2">MK42</strain>
    </source>
</reference>
<sequence length="79" mass="7957">MGSGDGGDGLDVAAHRAFAAQLTGGARHVGGGLHFLAGETGHLDTQIGGDGLGGGLPGVPADRARPTRWRLSLDPWMGR</sequence>
<dbReference type="Proteomes" id="UP000279331">
    <property type="component" value="Unassembled WGS sequence"/>
</dbReference>
<gene>
    <name evidence="1" type="ORF">LAUMK42_04153</name>
</gene>
<comment type="caution">
    <text evidence="1">The sequence shown here is derived from an EMBL/GenBank/DDBJ whole genome shotgun (WGS) entry which is preliminary data.</text>
</comment>
<organism evidence="1 2">
    <name type="scientific">Mycobacterium persicum</name>
    <dbReference type="NCBI Taxonomy" id="1487726"/>
    <lineage>
        <taxon>Bacteria</taxon>
        <taxon>Bacillati</taxon>
        <taxon>Actinomycetota</taxon>
        <taxon>Actinomycetes</taxon>
        <taxon>Mycobacteriales</taxon>
        <taxon>Mycobacteriaceae</taxon>
        <taxon>Mycobacterium</taxon>
    </lineage>
</organism>
<dbReference type="AlphaFoldDB" id="A0AB38UX26"/>
<dbReference type="RefSeq" id="WP_162877350.1">
    <property type="nucleotide sequence ID" value="NZ_MWKV01000001.1"/>
</dbReference>
<evidence type="ECO:0000313" key="1">
    <source>
        <dbReference type="EMBL" id="VAZ85319.1"/>
    </source>
</evidence>
<protein>
    <submittedName>
        <fullName evidence="1">Uncharacterized protein</fullName>
    </submittedName>
</protein>
<dbReference type="EMBL" id="UPHL01000120">
    <property type="protein sequence ID" value="VAZ85319.1"/>
    <property type="molecule type" value="Genomic_DNA"/>
</dbReference>
<name>A0AB38UX26_9MYCO</name>
<proteinExistence type="predicted"/>